<evidence type="ECO:0000256" key="8">
    <source>
        <dbReference type="ARBA" id="ARBA00047645"/>
    </source>
</evidence>
<dbReference type="Pfam" id="PF07503">
    <property type="entry name" value="zf-HYPF"/>
    <property type="match status" value="2"/>
</dbReference>
<feature type="domain" description="Acylphosphatase-like" evidence="12">
    <location>
        <begin position="3"/>
        <end position="89"/>
    </location>
</feature>
<comment type="pathway">
    <text evidence="1">Protein modification; [NiFe] hydrogenase maturation.</text>
</comment>
<evidence type="ECO:0000256" key="1">
    <source>
        <dbReference type="ARBA" id="ARBA00004711"/>
    </source>
</evidence>
<dbReference type="InterPro" id="IPR006070">
    <property type="entry name" value="Sua5-like_dom"/>
</dbReference>
<comment type="catalytic activity">
    <reaction evidence="8">
        <text>an acyl phosphate + H2O = a carboxylate + phosphate + H(+)</text>
        <dbReference type="Rhea" id="RHEA:14965"/>
        <dbReference type="ChEBI" id="CHEBI:15377"/>
        <dbReference type="ChEBI" id="CHEBI:15378"/>
        <dbReference type="ChEBI" id="CHEBI:29067"/>
        <dbReference type="ChEBI" id="CHEBI:43474"/>
        <dbReference type="ChEBI" id="CHEBI:59918"/>
        <dbReference type="EC" id="3.6.1.7"/>
    </reaction>
</comment>
<keyword evidence="6" id="KW-0863">Zinc-finger</keyword>
<dbReference type="SUPFAM" id="SSF53067">
    <property type="entry name" value="Actin-like ATPase domain"/>
    <property type="match status" value="1"/>
</dbReference>
<dbReference type="InterPro" id="IPR036046">
    <property type="entry name" value="Acylphosphatase-like_dom_sf"/>
</dbReference>
<dbReference type="InterPro" id="IPR055128">
    <property type="entry name" value="HypF_C_2"/>
</dbReference>
<evidence type="ECO:0000256" key="10">
    <source>
        <dbReference type="PIRNR" id="PIRNR006256"/>
    </source>
</evidence>
<dbReference type="Pfam" id="PF22521">
    <property type="entry name" value="HypF_C_2"/>
    <property type="match status" value="1"/>
</dbReference>
<gene>
    <name evidence="14" type="primary">hypF</name>
    <name evidence="14" type="ORF">MAMMFC1_02579</name>
</gene>
<evidence type="ECO:0000313" key="14">
    <source>
        <dbReference type="EMBL" id="BBB91894.1"/>
    </source>
</evidence>
<dbReference type="Pfam" id="PF17788">
    <property type="entry name" value="HypF_C"/>
    <property type="match status" value="1"/>
</dbReference>
<dbReference type="GO" id="GO:0003725">
    <property type="term" value="F:double-stranded RNA binding"/>
    <property type="evidence" value="ECO:0007669"/>
    <property type="project" value="InterPro"/>
</dbReference>
<dbReference type="InterPro" id="IPR051060">
    <property type="entry name" value="Carbamoyltrans_HypF-like"/>
</dbReference>
<dbReference type="GO" id="GO:0016874">
    <property type="term" value="F:ligase activity"/>
    <property type="evidence" value="ECO:0007669"/>
    <property type="project" value="UniProtKB-UniRule"/>
</dbReference>
<evidence type="ECO:0000313" key="15">
    <source>
        <dbReference type="Proteomes" id="UP000276437"/>
    </source>
</evidence>
<evidence type="ECO:0000256" key="11">
    <source>
        <dbReference type="PROSITE-ProRule" id="PRU00520"/>
    </source>
</evidence>
<dbReference type="NCBIfam" id="TIGR00143">
    <property type="entry name" value="hypF"/>
    <property type="match status" value="1"/>
</dbReference>
<accession>A0A348ALE6</accession>
<evidence type="ECO:0000256" key="4">
    <source>
        <dbReference type="ARBA" id="ARBA00022598"/>
    </source>
</evidence>
<dbReference type="UniPathway" id="UPA00335"/>
<dbReference type="Pfam" id="PF00708">
    <property type="entry name" value="Acylphosphatase"/>
    <property type="match status" value="1"/>
</dbReference>
<dbReference type="InterPro" id="IPR017968">
    <property type="entry name" value="Acylphosphatase_CS"/>
</dbReference>
<keyword evidence="4" id="KW-0436">Ligase</keyword>
<dbReference type="SUPFAM" id="SSF54975">
    <property type="entry name" value="Acylphosphatase/BLUF domain-like"/>
    <property type="match status" value="1"/>
</dbReference>
<dbReference type="InterPro" id="IPR004421">
    <property type="entry name" value="Carbamoyltransferase_HypF"/>
</dbReference>
<comment type="catalytic activity">
    <reaction evidence="9">
        <text>C-terminal L-cysteinyl-[HypE protein] + carbamoyl phosphate + ATP + H2O = C-terminal S-carboxamide-L-cysteinyl-[HypE protein] + AMP + phosphate + diphosphate + H(+)</text>
        <dbReference type="Rhea" id="RHEA:55636"/>
        <dbReference type="Rhea" id="RHEA-COMP:14247"/>
        <dbReference type="Rhea" id="RHEA-COMP:14392"/>
        <dbReference type="ChEBI" id="CHEBI:15377"/>
        <dbReference type="ChEBI" id="CHEBI:15378"/>
        <dbReference type="ChEBI" id="CHEBI:30616"/>
        <dbReference type="ChEBI" id="CHEBI:33019"/>
        <dbReference type="ChEBI" id="CHEBI:43474"/>
        <dbReference type="ChEBI" id="CHEBI:58228"/>
        <dbReference type="ChEBI" id="CHEBI:76913"/>
        <dbReference type="ChEBI" id="CHEBI:139126"/>
        <dbReference type="ChEBI" id="CHEBI:456215"/>
    </reaction>
</comment>
<dbReference type="InterPro" id="IPR041440">
    <property type="entry name" value="HypF_C"/>
</dbReference>
<proteinExistence type="inferred from homology"/>
<keyword evidence="5" id="KW-0479">Metal-binding</keyword>
<reference evidence="14 15" key="1">
    <citation type="journal article" date="2018" name="Int. J. Syst. Evol. Microbiol.">
        <title>Methylomusa anaerophila gen. nov., sp. nov., an anaerobic methanol-utilizing bacterium isolated from a microbial fuel cell.</title>
        <authorList>
            <person name="Amano N."/>
            <person name="Yamamuro A."/>
            <person name="Miyahara M."/>
            <person name="Kouzuma A."/>
            <person name="Abe T."/>
            <person name="Watanabe K."/>
        </authorList>
    </citation>
    <scope>NUCLEOTIDE SEQUENCE [LARGE SCALE GENOMIC DNA]</scope>
    <source>
        <strain evidence="14 15">MMFC1</strain>
    </source>
</reference>
<organism evidence="14 15">
    <name type="scientific">Methylomusa anaerophila</name>
    <dbReference type="NCBI Taxonomy" id="1930071"/>
    <lineage>
        <taxon>Bacteria</taxon>
        <taxon>Bacillati</taxon>
        <taxon>Bacillota</taxon>
        <taxon>Negativicutes</taxon>
        <taxon>Selenomonadales</taxon>
        <taxon>Sporomusaceae</taxon>
        <taxon>Methylomusa</taxon>
    </lineage>
</organism>
<dbReference type="AlphaFoldDB" id="A0A348ALE6"/>
<dbReference type="Pfam" id="PF01300">
    <property type="entry name" value="Sua5_yciO_yrdC"/>
    <property type="match status" value="1"/>
</dbReference>
<dbReference type="PROSITE" id="PS00150">
    <property type="entry name" value="ACYLPHOSPHATASE_1"/>
    <property type="match status" value="1"/>
</dbReference>
<dbReference type="Gene3D" id="3.30.420.40">
    <property type="match status" value="1"/>
</dbReference>
<dbReference type="Gene3D" id="3.90.870.50">
    <property type="match status" value="1"/>
</dbReference>
<keyword evidence="7" id="KW-0862">Zinc</keyword>
<dbReference type="Gene3D" id="3.30.420.360">
    <property type="match status" value="1"/>
</dbReference>
<dbReference type="EMBL" id="AP018449">
    <property type="protein sequence ID" value="BBB91894.1"/>
    <property type="molecule type" value="Genomic_DNA"/>
</dbReference>
<dbReference type="PROSITE" id="PS51163">
    <property type="entry name" value="YRDC"/>
    <property type="match status" value="1"/>
</dbReference>
<evidence type="ECO:0000259" key="13">
    <source>
        <dbReference type="PROSITE" id="PS51163"/>
    </source>
</evidence>
<dbReference type="PROSITE" id="PS51160">
    <property type="entry name" value="ACYLPHOSPHATASE_3"/>
    <property type="match status" value="1"/>
</dbReference>
<name>A0A348ALE6_9FIRM</name>
<dbReference type="InterPro" id="IPR017945">
    <property type="entry name" value="DHBP_synth_RibB-like_a/b_dom"/>
</dbReference>
<dbReference type="OrthoDB" id="9808093at2"/>
<dbReference type="Gene3D" id="3.30.110.120">
    <property type="match status" value="1"/>
</dbReference>
<dbReference type="InterPro" id="IPR001792">
    <property type="entry name" value="Acylphosphatase-like_dom"/>
</dbReference>
<dbReference type="Proteomes" id="UP000276437">
    <property type="component" value="Chromosome"/>
</dbReference>
<keyword evidence="15" id="KW-1185">Reference proteome</keyword>
<dbReference type="InterPro" id="IPR043129">
    <property type="entry name" value="ATPase_NBD"/>
</dbReference>
<dbReference type="GO" id="GO:0008270">
    <property type="term" value="F:zinc ion binding"/>
    <property type="evidence" value="ECO:0007669"/>
    <property type="project" value="UniProtKB-KW"/>
</dbReference>
<comment type="caution">
    <text evidence="11">Lacks conserved residue(s) required for the propagation of feature annotation.</text>
</comment>
<evidence type="ECO:0000256" key="5">
    <source>
        <dbReference type="ARBA" id="ARBA00022723"/>
    </source>
</evidence>
<dbReference type="FunFam" id="3.30.420.40:FF:000124">
    <property type="entry name" value="Carbamoyltransferase HypF"/>
    <property type="match status" value="1"/>
</dbReference>
<dbReference type="EC" id="6.2.-.-" evidence="10"/>
<sequence>MVRLRITVHGIVQGVGFRPFVYRLACRCHLGGWVLNNGDSVCIEVEGEEPEAYEFVNALHQEKPPLAQLTGVSVDVCQVKGEAGFVIKDSLPSQGQVPMVSPDIATCPDCRRETLNSKDRRFQYPFTNCTNCGPRYTIIKNMPYDRIATTMTEFPMCPVCQKEYDDPADRRFHAQPNACPVCGPNYRLINRNSTEVSEVSIPDGKNVFIETKRLIAQGKIVAVKGLGGYHLACDATNPVAVDSLRRRKIREDKPFAVMCGSLEAVKQQCLVSQVEAELLTGAVRPIVLLDKSPAYNLAQQVAPGNPRIGVMLPYTPAHELLLGPDDVWVMTSGNTSDEPIAYEDGDALERLNPIADYFLVHNRDIYRRADDSVVRIFSGKPYILRRSRGYTPSPIHLAQKTVPTLACGGELKNSFCLTYGNKAYLSAHIGDLENLATYNYYLESIDHYRRLFNIKPQIAAYDLHPEYLSTKYALSLALPKVAVQHHHAHIAAVMAEHGLYEPVIGVAFDGTGYGTDGTLWGGEFLVADYYNFTRAGHCKYLTLPGGTKAVKEPWRLAAWLLYELFGTNLTGLRIPFIRDLPNEWPLIMEAAKKGINSPLTSSAGRLFDAAASIIGLRNSINYEGQAAVELEMIAGKTTGNPLPYSIIPGTVKQLDFSSSFCALVELAQREHSKDYLAASFHTTIANAIVEMVQLINSETGIGKVVLSGGVFQNIRLLTEVANLLQEKCLRVYLPWQTPPNDGGLALGQAIIAAEKYKRS</sequence>
<evidence type="ECO:0000256" key="2">
    <source>
        <dbReference type="ARBA" id="ARBA00005614"/>
    </source>
</evidence>
<protein>
    <recommendedName>
        <fullName evidence="10">Carbamoyltransferase</fullName>
        <ecNumber evidence="10">6.2.-.-</ecNumber>
    </recommendedName>
</protein>
<feature type="domain" description="YrdC-like" evidence="13">
    <location>
        <begin position="205"/>
        <end position="389"/>
    </location>
</feature>
<dbReference type="PANTHER" id="PTHR42959">
    <property type="entry name" value="CARBAMOYLTRANSFERASE"/>
    <property type="match status" value="1"/>
</dbReference>
<dbReference type="SUPFAM" id="SSF55821">
    <property type="entry name" value="YrdC/RibB"/>
    <property type="match status" value="1"/>
</dbReference>
<dbReference type="GO" id="GO:0051604">
    <property type="term" value="P:protein maturation"/>
    <property type="evidence" value="ECO:0007669"/>
    <property type="project" value="TreeGrafter"/>
</dbReference>
<dbReference type="RefSeq" id="WP_126308859.1">
    <property type="nucleotide sequence ID" value="NZ_AP018449.1"/>
</dbReference>
<keyword evidence="14" id="KW-0808">Transferase</keyword>
<dbReference type="KEGG" id="mana:MAMMFC1_02579"/>
<evidence type="ECO:0000259" key="12">
    <source>
        <dbReference type="PROSITE" id="PS51160"/>
    </source>
</evidence>
<dbReference type="InterPro" id="IPR011125">
    <property type="entry name" value="Znf_HypF"/>
</dbReference>
<evidence type="ECO:0000256" key="3">
    <source>
        <dbReference type="ARBA" id="ARBA00008097"/>
    </source>
</evidence>
<dbReference type="PIRSF" id="PIRSF006256">
    <property type="entry name" value="CMPcnvr_hdrg_mat"/>
    <property type="match status" value="1"/>
</dbReference>
<evidence type="ECO:0000256" key="6">
    <source>
        <dbReference type="ARBA" id="ARBA00022771"/>
    </source>
</evidence>
<evidence type="ECO:0000256" key="9">
    <source>
        <dbReference type="ARBA" id="ARBA00048220"/>
    </source>
</evidence>
<comment type="similarity">
    <text evidence="3 10">Belongs to the carbamoyltransferase HypF family.</text>
</comment>
<dbReference type="PANTHER" id="PTHR42959:SF1">
    <property type="entry name" value="CARBAMOYLTRANSFERASE HYPF"/>
    <property type="match status" value="1"/>
</dbReference>
<dbReference type="GO" id="GO:0003998">
    <property type="term" value="F:acylphosphatase activity"/>
    <property type="evidence" value="ECO:0007669"/>
    <property type="project" value="UniProtKB-EC"/>
</dbReference>
<dbReference type="GO" id="GO:0016743">
    <property type="term" value="F:carboxyl- or carbamoyltransferase activity"/>
    <property type="evidence" value="ECO:0007669"/>
    <property type="project" value="UniProtKB-UniRule"/>
</dbReference>
<comment type="similarity">
    <text evidence="2">Belongs to the acylphosphatase family.</text>
</comment>
<evidence type="ECO:0000256" key="7">
    <source>
        <dbReference type="ARBA" id="ARBA00022833"/>
    </source>
</evidence>